<dbReference type="AlphaFoldDB" id="A0AAV9R6Q6"/>
<evidence type="ECO:0000313" key="1">
    <source>
        <dbReference type="EMBL" id="KAK5604104.1"/>
    </source>
</evidence>
<dbReference type="Proteomes" id="UP001311232">
    <property type="component" value="Unassembled WGS sequence"/>
</dbReference>
<name>A0AAV9R6Q6_9TELE</name>
<gene>
    <name evidence="1" type="ORF">CRENBAI_023258</name>
</gene>
<organism evidence="1 2">
    <name type="scientific">Crenichthys baileyi</name>
    <name type="common">White River springfish</name>
    <dbReference type="NCBI Taxonomy" id="28760"/>
    <lineage>
        <taxon>Eukaryota</taxon>
        <taxon>Metazoa</taxon>
        <taxon>Chordata</taxon>
        <taxon>Craniata</taxon>
        <taxon>Vertebrata</taxon>
        <taxon>Euteleostomi</taxon>
        <taxon>Actinopterygii</taxon>
        <taxon>Neopterygii</taxon>
        <taxon>Teleostei</taxon>
        <taxon>Neoteleostei</taxon>
        <taxon>Acanthomorphata</taxon>
        <taxon>Ovalentaria</taxon>
        <taxon>Atherinomorphae</taxon>
        <taxon>Cyprinodontiformes</taxon>
        <taxon>Goodeidae</taxon>
        <taxon>Crenichthys</taxon>
    </lineage>
</organism>
<comment type="caution">
    <text evidence="1">The sequence shown here is derived from an EMBL/GenBank/DDBJ whole genome shotgun (WGS) entry which is preliminary data.</text>
</comment>
<dbReference type="EMBL" id="JAHHUM010002373">
    <property type="protein sequence ID" value="KAK5604104.1"/>
    <property type="molecule type" value="Genomic_DNA"/>
</dbReference>
<proteinExistence type="predicted"/>
<sequence length="119" mass="13230">MLAFTRMRFKLSAINASTFQQYLLLRLHEGRKVGGTQKPDNEAWERDFPKVFHHTNIHPHSSWVSVHFGDLKQANDIHLSSGTVNKRKSGERVLGLGTCSPADGGQCNAGRAGVSCQRE</sequence>
<protein>
    <submittedName>
        <fullName evidence="1">Uncharacterized protein</fullName>
    </submittedName>
</protein>
<keyword evidence="2" id="KW-1185">Reference proteome</keyword>
<evidence type="ECO:0000313" key="2">
    <source>
        <dbReference type="Proteomes" id="UP001311232"/>
    </source>
</evidence>
<reference evidence="1 2" key="1">
    <citation type="submission" date="2021-06" db="EMBL/GenBank/DDBJ databases">
        <authorList>
            <person name="Palmer J.M."/>
        </authorList>
    </citation>
    <scope>NUCLEOTIDE SEQUENCE [LARGE SCALE GENOMIC DNA]</scope>
    <source>
        <strain evidence="1 2">MEX-2019</strain>
        <tissue evidence="1">Muscle</tissue>
    </source>
</reference>
<accession>A0AAV9R6Q6</accession>